<evidence type="ECO:0000256" key="9">
    <source>
        <dbReference type="ARBA" id="ARBA00023134"/>
    </source>
</evidence>
<evidence type="ECO:0000256" key="1">
    <source>
        <dbReference type="ARBA" id="ARBA00022490"/>
    </source>
</evidence>
<evidence type="ECO:0000256" key="5">
    <source>
        <dbReference type="ARBA" id="ARBA00022741"/>
    </source>
</evidence>
<evidence type="ECO:0000259" key="12">
    <source>
        <dbReference type="PROSITE" id="PS51721"/>
    </source>
</evidence>
<dbReference type="GO" id="GO:0005525">
    <property type="term" value="F:GTP binding"/>
    <property type="evidence" value="ECO:0007669"/>
    <property type="project" value="UniProtKB-UniRule"/>
</dbReference>
<accession>A0AAN0RL67</accession>
<name>A0AAN0RL67_9RHOB</name>
<dbReference type="InterPro" id="IPR004881">
    <property type="entry name" value="Ribosome_biogen_GTPase_RsgA"/>
</dbReference>
<keyword evidence="4 10" id="KW-0699">rRNA-binding</keyword>
<keyword evidence="8 10" id="KW-0694">RNA-binding</keyword>
<reference evidence="13 14" key="1">
    <citation type="journal article" date="2014" name="ISME J.">
        <title>Adaptation of an abundant Roseobacter RCA organism to pelagic systems revealed by genomic and transcriptomic analyses.</title>
        <authorList>
            <person name="Voget S."/>
            <person name="Wemheuer B."/>
            <person name="Brinkhoff T."/>
            <person name="Vollmers J."/>
            <person name="Dietrich S."/>
            <person name="Giebel H.A."/>
            <person name="Beardsley C."/>
            <person name="Sardemann C."/>
            <person name="Bakenhus I."/>
            <person name="Billerbeck S."/>
            <person name="Daniel R."/>
            <person name="Simon M."/>
        </authorList>
    </citation>
    <scope>NUCLEOTIDE SEQUENCE [LARGE SCALE GENOMIC DNA]</scope>
    <source>
        <strain evidence="13 14">RCA23</strain>
    </source>
</reference>
<dbReference type="NCBIfam" id="TIGR00157">
    <property type="entry name" value="ribosome small subunit-dependent GTPase A"/>
    <property type="match status" value="1"/>
</dbReference>
<comment type="cofactor">
    <cofactor evidence="10">
        <name>Zn(2+)</name>
        <dbReference type="ChEBI" id="CHEBI:29105"/>
    </cofactor>
    <text evidence="10">Binds 1 zinc ion per subunit.</text>
</comment>
<evidence type="ECO:0000256" key="7">
    <source>
        <dbReference type="ARBA" id="ARBA00022833"/>
    </source>
</evidence>
<dbReference type="PANTHER" id="PTHR32120">
    <property type="entry name" value="SMALL RIBOSOMAL SUBUNIT BIOGENESIS GTPASE RSGA"/>
    <property type="match status" value="1"/>
</dbReference>
<organism evidence="13 14">
    <name type="scientific">Planktomarina temperata RCA23</name>
    <dbReference type="NCBI Taxonomy" id="666509"/>
    <lineage>
        <taxon>Bacteria</taxon>
        <taxon>Pseudomonadati</taxon>
        <taxon>Pseudomonadota</taxon>
        <taxon>Alphaproteobacteria</taxon>
        <taxon>Rhodobacterales</taxon>
        <taxon>Paracoccaceae</taxon>
        <taxon>Planktomarina</taxon>
    </lineage>
</organism>
<feature type="binding site" evidence="10">
    <location>
        <begin position="144"/>
        <end position="147"/>
    </location>
    <ligand>
        <name>GTP</name>
        <dbReference type="ChEBI" id="CHEBI:37565"/>
    </ligand>
</feature>
<sequence length="347" mass="37771">MSLPTQRDAAGQLRALGWSKYFADQATSAALSKTPPVRITQVHRNTLHIQGVDLDMIIPGLHGVTVGDWLLFDADTPRNSQLLSRKSLIKRRAPGHDRKEQLIAANLDTAFVVTSCNNDFSLARLERYVAMAHEAGVTPVIILSKIDLTTEASDFAAQAQSISPQLSVVCLDARSPEAIELLRPWCQAGQTVAFLGSSGVGKSTLTNSLAGNEAIATQDVRASDDKGRHTTTGRQLHILPSGCAVLDTPGMREIQLTDVSVGLEETFADLHALKQNCRFNDCAHKTEPGCAVQAAVASGEVDVPRLQRWLKLVAEDAENTKFLANRKLRDRAKNKLEKSVTKYNSKK</sequence>
<comment type="subcellular location">
    <subcellularLocation>
        <location evidence="10">Cytoplasm</location>
    </subcellularLocation>
</comment>
<dbReference type="PROSITE" id="PS51721">
    <property type="entry name" value="G_CP"/>
    <property type="match status" value="1"/>
</dbReference>
<dbReference type="RefSeq" id="WP_236631369.1">
    <property type="nucleotide sequence ID" value="NZ_CP003984.1"/>
</dbReference>
<dbReference type="GO" id="GO:0046872">
    <property type="term" value="F:metal ion binding"/>
    <property type="evidence" value="ECO:0007669"/>
    <property type="project" value="UniProtKB-KW"/>
</dbReference>
<proteinExistence type="inferred from homology"/>
<dbReference type="InterPro" id="IPR010914">
    <property type="entry name" value="RsgA_GTPase_dom"/>
</dbReference>
<evidence type="ECO:0000313" key="14">
    <source>
        <dbReference type="Proteomes" id="UP000028680"/>
    </source>
</evidence>
<keyword evidence="5 10" id="KW-0547">Nucleotide-binding</keyword>
<feature type="domain" description="EngC GTPase" evidence="11">
    <location>
        <begin position="105"/>
        <end position="252"/>
    </location>
</feature>
<keyword evidence="1 10" id="KW-0963">Cytoplasm</keyword>
<dbReference type="AlphaFoldDB" id="A0AAN0RL67"/>
<evidence type="ECO:0000256" key="6">
    <source>
        <dbReference type="ARBA" id="ARBA00022801"/>
    </source>
</evidence>
<dbReference type="Gene3D" id="3.40.50.300">
    <property type="entry name" value="P-loop containing nucleotide triphosphate hydrolases"/>
    <property type="match status" value="1"/>
</dbReference>
<feature type="binding site" evidence="10">
    <location>
        <position position="284"/>
    </location>
    <ligand>
        <name>Zn(2+)</name>
        <dbReference type="ChEBI" id="CHEBI:29105"/>
    </ligand>
</feature>
<dbReference type="InterPro" id="IPR030378">
    <property type="entry name" value="G_CP_dom"/>
</dbReference>
<feature type="binding site" evidence="10">
    <location>
        <position position="290"/>
    </location>
    <ligand>
        <name>Zn(2+)</name>
        <dbReference type="ChEBI" id="CHEBI:29105"/>
    </ligand>
</feature>
<dbReference type="GO" id="GO:0005737">
    <property type="term" value="C:cytoplasm"/>
    <property type="evidence" value="ECO:0007669"/>
    <property type="project" value="UniProtKB-SubCell"/>
</dbReference>
<dbReference type="EC" id="3.6.1.-" evidence="10"/>
<dbReference type="EMBL" id="CP003984">
    <property type="protein sequence ID" value="AII88298.1"/>
    <property type="molecule type" value="Genomic_DNA"/>
</dbReference>
<comment type="function">
    <text evidence="10">One of several proteins that assist in the late maturation steps of the functional core of the 30S ribosomal subunit. Helps release RbfA from mature subunits. May play a role in the assembly of ribosomal proteins into the subunit. Circularly permuted GTPase that catalyzes slow GTP hydrolysis, GTPase activity is stimulated by the 30S ribosomal subunit.</text>
</comment>
<keyword evidence="6 10" id="KW-0378">Hydrolase</keyword>
<feature type="binding site" evidence="10">
    <location>
        <position position="277"/>
    </location>
    <ligand>
        <name>Zn(2+)</name>
        <dbReference type="ChEBI" id="CHEBI:29105"/>
    </ligand>
</feature>
<dbReference type="SUPFAM" id="SSF52540">
    <property type="entry name" value="P-loop containing nucleoside triphosphate hydrolases"/>
    <property type="match status" value="1"/>
</dbReference>
<evidence type="ECO:0000256" key="2">
    <source>
        <dbReference type="ARBA" id="ARBA00022517"/>
    </source>
</evidence>
<keyword evidence="3 10" id="KW-0479">Metal-binding</keyword>
<evidence type="ECO:0000256" key="3">
    <source>
        <dbReference type="ARBA" id="ARBA00022723"/>
    </source>
</evidence>
<keyword evidence="14" id="KW-1185">Reference proteome</keyword>
<dbReference type="Proteomes" id="UP000028680">
    <property type="component" value="Chromosome"/>
</dbReference>
<evidence type="ECO:0000256" key="10">
    <source>
        <dbReference type="HAMAP-Rule" id="MF_01820"/>
    </source>
</evidence>
<dbReference type="KEGG" id="ptp:RCA23_c27900"/>
<keyword evidence="9 10" id="KW-0342">GTP-binding</keyword>
<evidence type="ECO:0000256" key="8">
    <source>
        <dbReference type="ARBA" id="ARBA00022884"/>
    </source>
</evidence>
<comment type="subunit">
    <text evidence="10">Monomer. Associates with 30S ribosomal subunit, binds 16S rRNA.</text>
</comment>
<dbReference type="GO" id="GO:0042274">
    <property type="term" value="P:ribosomal small subunit biogenesis"/>
    <property type="evidence" value="ECO:0007669"/>
    <property type="project" value="UniProtKB-UniRule"/>
</dbReference>
<dbReference type="CDD" id="cd01854">
    <property type="entry name" value="YjeQ_EngC"/>
    <property type="match status" value="1"/>
</dbReference>
<dbReference type="Gene3D" id="1.10.40.50">
    <property type="entry name" value="Probable gtpase engc, domain 3"/>
    <property type="match status" value="1"/>
</dbReference>
<dbReference type="PROSITE" id="PS50936">
    <property type="entry name" value="ENGC_GTPASE"/>
    <property type="match status" value="1"/>
</dbReference>
<keyword evidence="2 10" id="KW-0690">Ribosome biogenesis</keyword>
<dbReference type="InterPro" id="IPR027417">
    <property type="entry name" value="P-loop_NTPase"/>
</dbReference>
<gene>
    <name evidence="10" type="primary">rsgA</name>
    <name evidence="13" type="ORF">RCA23_c27900</name>
</gene>
<feature type="domain" description="CP-type G" evidence="12">
    <location>
        <begin position="99"/>
        <end position="254"/>
    </location>
</feature>
<dbReference type="GO" id="GO:0019843">
    <property type="term" value="F:rRNA binding"/>
    <property type="evidence" value="ECO:0007669"/>
    <property type="project" value="UniProtKB-KW"/>
</dbReference>
<evidence type="ECO:0000259" key="11">
    <source>
        <dbReference type="PROSITE" id="PS50936"/>
    </source>
</evidence>
<keyword evidence="7 10" id="KW-0862">Zinc</keyword>
<protein>
    <recommendedName>
        <fullName evidence="10">Small ribosomal subunit biogenesis GTPase RsgA</fullName>
        <ecNumber evidence="10">3.6.1.-</ecNumber>
    </recommendedName>
</protein>
<feature type="binding site" evidence="10">
    <location>
        <position position="282"/>
    </location>
    <ligand>
        <name>Zn(2+)</name>
        <dbReference type="ChEBI" id="CHEBI:29105"/>
    </ligand>
</feature>
<dbReference type="PANTHER" id="PTHR32120:SF10">
    <property type="entry name" value="SMALL RIBOSOMAL SUBUNIT BIOGENESIS GTPASE RSGA"/>
    <property type="match status" value="1"/>
</dbReference>
<dbReference type="Pfam" id="PF03193">
    <property type="entry name" value="RsgA_GTPase"/>
    <property type="match status" value="1"/>
</dbReference>
<dbReference type="HAMAP" id="MF_01820">
    <property type="entry name" value="GTPase_RsgA"/>
    <property type="match status" value="1"/>
</dbReference>
<evidence type="ECO:0000256" key="4">
    <source>
        <dbReference type="ARBA" id="ARBA00022730"/>
    </source>
</evidence>
<comment type="similarity">
    <text evidence="10">Belongs to the TRAFAC class YlqF/YawG GTPase family. RsgA subfamily.</text>
</comment>
<dbReference type="GO" id="GO:0003924">
    <property type="term" value="F:GTPase activity"/>
    <property type="evidence" value="ECO:0007669"/>
    <property type="project" value="UniProtKB-UniRule"/>
</dbReference>
<evidence type="ECO:0000313" key="13">
    <source>
        <dbReference type="EMBL" id="AII88298.1"/>
    </source>
</evidence>
<feature type="binding site" evidence="10">
    <location>
        <begin position="196"/>
        <end position="204"/>
    </location>
    <ligand>
        <name>GTP</name>
        <dbReference type="ChEBI" id="CHEBI:37565"/>
    </ligand>
</feature>